<dbReference type="Proteomes" id="UP000660885">
    <property type="component" value="Unassembled WGS sequence"/>
</dbReference>
<gene>
    <name evidence="7" type="ORF">JMJ56_11125</name>
</gene>
<evidence type="ECO:0000256" key="3">
    <source>
        <dbReference type="ARBA" id="ARBA00022692"/>
    </source>
</evidence>
<evidence type="ECO:0000256" key="4">
    <source>
        <dbReference type="ARBA" id="ARBA00022989"/>
    </source>
</evidence>
<sequence length="340" mass="35352">MTRSQASVLILLGLLLMLFWLAPEVPLLGFAAVLLALALHAGGEPLARKAGLPGWAGVLIVAVLVMAAIGLAGWAAAGPLTEQARELGQQLPKSLETLRGRLADTGWGDWLLHQADPGRIFGSGGAENAAAAAASAASTTLGGLGNVVLVVLLGLYLAVQPEGYVRGLRHLFAPQLDEPVRETLAEAGHTLRGWLLGQAFAMVVAGTLTWLGLMLLGVPLAGLLATIVAVLNFIPVIGPLIAAVPAMLLALTQDPLLPFWVLGVIVLVQTIEGNFLTPMVQSRTADLPPALLLVTQVLTGALFGLLGVALAAPLSALGLVVVRKAYVEGWLDWPREKKEG</sequence>
<evidence type="ECO:0000313" key="7">
    <source>
        <dbReference type="EMBL" id="MBL6078559.1"/>
    </source>
</evidence>
<dbReference type="Pfam" id="PF01594">
    <property type="entry name" value="AI-2E_transport"/>
    <property type="match status" value="1"/>
</dbReference>
<dbReference type="PANTHER" id="PTHR21716:SF62">
    <property type="entry name" value="TRANSPORT PROTEIN YDBI-RELATED"/>
    <property type="match status" value="1"/>
</dbReference>
<feature type="transmembrane region" description="Helical" evidence="6">
    <location>
        <begin position="289"/>
        <end position="322"/>
    </location>
</feature>
<dbReference type="EMBL" id="JAETWB010000003">
    <property type="protein sequence ID" value="MBL6078559.1"/>
    <property type="molecule type" value="Genomic_DNA"/>
</dbReference>
<organism evidence="7 8">
    <name type="scientific">Belnapia arida</name>
    <dbReference type="NCBI Taxonomy" id="2804533"/>
    <lineage>
        <taxon>Bacteria</taxon>
        <taxon>Pseudomonadati</taxon>
        <taxon>Pseudomonadota</taxon>
        <taxon>Alphaproteobacteria</taxon>
        <taxon>Acetobacterales</taxon>
        <taxon>Roseomonadaceae</taxon>
        <taxon>Belnapia</taxon>
    </lineage>
</organism>
<feature type="transmembrane region" description="Helical" evidence="6">
    <location>
        <begin position="54"/>
        <end position="77"/>
    </location>
</feature>
<protein>
    <submittedName>
        <fullName evidence="7">AI-2E family transporter</fullName>
    </submittedName>
</protein>
<feature type="transmembrane region" description="Helical" evidence="6">
    <location>
        <begin position="257"/>
        <end position="277"/>
    </location>
</feature>
<feature type="transmembrane region" description="Helical" evidence="6">
    <location>
        <begin position="194"/>
        <end position="216"/>
    </location>
</feature>
<evidence type="ECO:0000256" key="2">
    <source>
        <dbReference type="ARBA" id="ARBA00009773"/>
    </source>
</evidence>
<keyword evidence="3 6" id="KW-0812">Transmembrane</keyword>
<comment type="similarity">
    <text evidence="2">Belongs to the autoinducer-2 exporter (AI-2E) (TC 2.A.86) family.</text>
</comment>
<accession>A0ABS1U1J9</accession>
<name>A0ABS1U1J9_9PROT</name>
<keyword evidence="8" id="KW-1185">Reference proteome</keyword>
<comment type="subcellular location">
    <subcellularLocation>
        <location evidence="1">Membrane</location>
        <topology evidence="1">Multi-pass membrane protein</topology>
    </subcellularLocation>
</comment>
<comment type="caution">
    <text evidence="7">The sequence shown here is derived from an EMBL/GenBank/DDBJ whole genome shotgun (WGS) entry which is preliminary data.</text>
</comment>
<feature type="transmembrane region" description="Helical" evidence="6">
    <location>
        <begin position="223"/>
        <end position="251"/>
    </location>
</feature>
<evidence type="ECO:0000256" key="6">
    <source>
        <dbReference type="SAM" id="Phobius"/>
    </source>
</evidence>
<feature type="transmembrane region" description="Helical" evidence="6">
    <location>
        <begin position="141"/>
        <end position="159"/>
    </location>
</feature>
<keyword evidence="4 6" id="KW-1133">Transmembrane helix</keyword>
<reference evidence="7 8" key="1">
    <citation type="submission" date="2021-01" db="EMBL/GenBank/DDBJ databases">
        <title>Belnapia mucosa sp. nov. and Belnapia arida sp. nov., isolated from the Tabernas Desert (Almeria, Spain).</title>
        <authorList>
            <person name="Molina-Menor E."/>
            <person name="Vidal-Verdu A."/>
            <person name="Calonge A."/>
            <person name="Satari L."/>
            <person name="Pereto J."/>
            <person name="Porcar M."/>
        </authorList>
    </citation>
    <scope>NUCLEOTIDE SEQUENCE [LARGE SCALE GENOMIC DNA]</scope>
    <source>
        <strain evidence="7 8">T18</strain>
    </source>
</reference>
<evidence type="ECO:0000256" key="1">
    <source>
        <dbReference type="ARBA" id="ARBA00004141"/>
    </source>
</evidence>
<dbReference type="RefSeq" id="WP_202831672.1">
    <property type="nucleotide sequence ID" value="NZ_JAETWB010000003.1"/>
</dbReference>
<dbReference type="InterPro" id="IPR002549">
    <property type="entry name" value="AI-2E-like"/>
</dbReference>
<evidence type="ECO:0000256" key="5">
    <source>
        <dbReference type="ARBA" id="ARBA00023136"/>
    </source>
</evidence>
<keyword evidence="5 6" id="KW-0472">Membrane</keyword>
<dbReference type="PANTHER" id="PTHR21716">
    <property type="entry name" value="TRANSMEMBRANE PROTEIN"/>
    <property type="match status" value="1"/>
</dbReference>
<evidence type="ECO:0000313" key="8">
    <source>
        <dbReference type="Proteomes" id="UP000660885"/>
    </source>
</evidence>
<proteinExistence type="inferred from homology"/>